<dbReference type="RefSeq" id="WP_058500847.1">
    <property type="nucleotide sequence ID" value="NZ_CAAAJA010000028.1"/>
</dbReference>
<accession>A0A0W0WII8</accession>
<dbReference type="PATRIC" id="fig|454.4.peg.483"/>
<feature type="signal peptide" evidence="1">
    <location>
        <begin position="1"/>
        <end position="19"/>
    </location>
</feature>
<dbReference type="Proteomes" id="UP000054761">
    <property type="component" value="Unassembled WGS sequence"/>
</dbReference>
<evidence type="ECO:0000313" key="2">
    <source>
        <dbReference type="EMBL" id="KTD32138.1"/>
    </source>
</evidence>
<comment type="caution">
    <text evidence="2">The sequence shown here is derived from an EMBL/GenBank/DDBJ whole genome shotgun (WGS) entry which is preliminary data.</text>
</comment>
<dbReference type="AlphaFoldDB" id="A0A0W0WII8"/>
<dbReference type="EMBL" id="LNYH01000014">
    <property type="protein sequence ID" value="KTD32138.1"/>
    <property type="molecule type" value="Genomic_DNA"/>
</dbReference>
<keyword evidence="1" id="KW-0732">Signal</keyword>
<proteinExistence type="predicted"/>
<reference evidence="2 3" key="1">
    <citation type="submission" date="2015-11" db="EMBL/GenBank/DDBJ databases">
        <title>Genomic analysis of 38 Legionella species identifies large and diverse effector repertoires.</title>
        <authorList>
            <person name="Burstein D."/>
            <person name="Amaro F."/>
            <person name="Zusman T."/>
            <person name="Lifshitz Z."/>
            <person name="Cohen O."/>
            <person name="Gilbert J.A."/>
            <person name="Pupko T."/>
            <person name="Shuman H.A."/>
            <person name="Segal G."/>
        </authorList>
    </citation>
    <scope>NUCLEOTIDE SEQUENCE [LARGE SCALE GENOMIC DNA]</scope>
    <source>
        <strain evidence="2 3">Bercovier 4</strain>
    </source>
</reference>
<dbReference type="STRING" id="454.Lisr_0461"/>
<sequence length="157" mass="17439">MKKSVLGITLLLSSSIAMASSGSYLFLETAYQGSLIKNKDNSYSLTLQNESKNIDYFADRPARKTGTMPLQEFVGLWKNKDIKNNFSDIPPNVAITLKDAAGQSKHFFAEVLNPSYSKDRVNYKLIVLSKNPVPTGKVKDLSLFFDGIHWNPGGFGR</sequence>
<gene>
    <name evidence="2" type="ORF">Lisr_0461</name>
</gene>
<keyword evidence="3" id="KW-1185">Reference proteome</keyword>
<organism evidence="2 3">
    <name type="scientific">Legionella israelensis</name>
    <dbReference type="NCBI Taxonomy" id="454"/>
    <lineage>
        <taxon>Bacteria</taxon>
        <taxon>Pseudomonadati</taxon>
        <taxon>Pseudomonadota</taxon>
        <taxon>Gammaproteobacteria</taxon>
        <taxon>Legionellales</taxon>
        <taxon>Legionellaceae</taxon>
        <taxon>Legionella</taxon>
    </lineage>
</organism>
<evidence type="ECO:0000256" key="1">
    <source>
        <dbReference type="SAM" id="SignalP"/>
    </source>
</evidence>
<evidence type="ECO:0000313" key="3">
    <source>
        <dbReference type="Proteomes" id="UP000054761"/>
    </source>
</evidence>
<dbReference type="OrthoDB" id="5640090at2"/>
<protein>
    <submittedName>
        <fullName evidence="2">Uncharacterized protein</fullName>
    </submittedName>
</protein>
<name>A0A0W0WII8_9GAMM</name>
<feature type="chain" id="PRO_5006915556" evidence="1">
    <location>
        <begin position="20"/>
        <end position="157"/>
    </location>
</feature>